<evidence type="ECO:0000313" key="1">
    <source>
        <dbReference type="EMBL" id="MXU95244.1"/>
    </source>
</evidence>
<reference evidence="1" key="1">
    <citation type="submission" date="2019-12" db="EMBL/GenBank/DDBJ databases">
        <title>An insight into the sialome of adult female Ixodes ricinus ticks feeding for 6 days.</title>
        <authorList>
            <person name="Perner J."/>
            <person name="Ribeiro J.M.C."/>
        </authorList>
    </citation>
    <scope>NUCLEOTIDE SEQUENCE</scope>
    <source>
        <strain evidence="1">Semi-engorged</strain>
        <tissue evidence="1">Salivary glands</tissue>
    </source>
</reference>
<proteinExistence type="predicted"/>
<accession>A0A6B0V0C3</accession>
<organism evidence="1">
    <name type="scientific">Ixodes ricinus</name>
    <name type="common">Common tick</name>
    <name type="synonym">Acarus ricinus</name>
    <dbReference type="NCBI Taxonomy" id="34613"/>
    <lineage>
        <taxon>Eukaryota</taxon>
        <taxon>Metazoa</taxon>
        <taxon>Ecdysozoa</taxon>
        <taxon>Arthropoda</taxon>
        <taxon>Chelicerata</taxon>
        <taxon>Arachnida</taxon>
        <taxon>Acari</taxon>
        <taxon>Parasitiformes</taxon>
        <taxon>Ixodida</taxon>
        <taxon>Ixodoidea</taxon>
        <taxon>Ixodidae</taxon>
        <taxon>Ixodinae</taxon>
        <taxon>Ixodes</taxon>
    </lineage>
</organism>
<sequence>MRGEGGGGGKCACVWVCLQRGECKLSLMMMVLMVVLDRGTGSDVGRRRFAGSRGLRLVGGVVTNPVPPLDGHQVAALVEDDSPVAHHALLEGAHDLAAVVRDPVAAVEAHLAVVGPVPVAHQETRRVELGEAVVPLVARDLAQHAARDVALVLPTCCSCCGRCCGATVVFAVVRCCGRRFV</sequence>
<name>A0A6B0V0C3_IXORI</name>
<dbReference type="EMBL" id="GIFC01013161">
    <property type="protein sequence ID" value="MXU95244.1"/>
    <property type="molecule type" value="Transcribed_RNA"/>
</dbReference>
<dbReference type="AlphaFoldDB" id="A0A6B0V0C3"/>
<protein>
    <submittedName>
        <fullName evidence="1">Uncharacterized protein</fullName>
    </submittedName>
</protein>